<gene>
    <name evidence="1" type="ORF">SACC_23750</name>
</gene>
<proteinExistence type="predicted"/>
<protein>
    <submittedName>
        <fullName evidence="1">Uncharacterized protein</fullName>
    </submittedName>
</protein>
<dbReference type="Proteomes" id="UP001319921">
    <property type="component" value="Chromosome"/>
</dbReference>
<dbReference type="RefSeq" id="WP_229569675.1">
    <property type="nucleotide sequence ID" value="NZ_AP025226.1"/>
</dbReference>
<dbReference type="KEGG" id="scas:SACC_23750"/>
<reference evidence="1 2" key="1">
    <citation type="journal article" date="2022" name="Microbiol. Resour. Announc.">
        <title>Complete Genome Sequence of the Hyperthermophilic and Acidophilic Archaeon Saccharolobus caldissimus Strain HS-3T.</title>
        <authorList>
            <person name="Sakai H.D."/>
            <person name="Kurosawa N."/>
        </authorList>
    </citation>
    <scope>NUCLEOTIDE SEQUENCE [LARGE SCALE GENOMIC DNA]</scope>
    <source>
        <strain evidence="1 2">JCM32116</strain>
    </source>
</reference>
<evidence type="ECO:0000313" key="2">
    <source>
        <dbReference type="Proteomes" id="UP001319921"/>
    </source>
</evidence>
<keyword evidence="2" id="KW-1185">Reference proteome</keyword>
<evidence type="ECO:0000313" key="1">
    <source>
        <dbReference type="EMBL" id="BDB99358.1"/>
    </source>
</evidence>
<sequence>MMKKLEIGEIIALAIIVIALSSGFLSAYPSVPALKEISPTTISTFIGGSWQLSYYYSGTGSYSHEYNLQLLGNNELMFENLTDSLGDYLIILYVVFPSHSAAYSYLKNNMIGNVNTINGITYSVYSYGYITMIQIVKNNYYLQLGYIGNSTIIPTSKLLNLANYILTYE</sequence>
<dbReference type="GeneID" id="68867098"/>
<dbReference type="AlphaFoldDB" id="A0AAQ4CU77"/>
<organism evidence="1 2">
    <name type="scientific">Saccharolobus caldissimus</name>
    <dbReference type="NCBI Taxonomy" id="1702097"/>
    <lineage>
        <taxon>Archaea</taxon>
        <taxon>Thermoproteota</taxon>
        <taxon>Thermoprotei</taxon>
        <taxon>Sulfolobales</taxon>
        <taxon>Sulfolobaceae</taxon>
        <taxon>Saccharolobus</taxon>
    </lineage>
</organism>
<accession>A0AAQ4CU77</accession>
<name>A0AAQ4CU77_9CREN</name>
<dbReference type="EMBL" id="AP025226">
    <property type="protein sequence ID" value="BDB99358.1"/>
    <property type="molecule type" value="Genomic_DNA"/>
</dbReference>